<accession>A0A6G1INN8</accession>
<name>A0A6G1INN8_9PLEO</name>
<reference evidence="2" key="1">
    <citation type="journal article" date="2020" name="Stud. Mycol.">
        <title>101 Dothideomycetes genomes: a test case for predicting lifestyles and emergence of pathogens.</title>
        <authorList>
            <person name="Haridas S."/>
            <person name="Albert R."/>
            <person name="Binder M."/>
            <person name="Bloem J."/>
            <person name="Labutti K."/>
            <person name="Salamov A."/>
            <person name="Andreopoulos B."/>
            <person name="Baker S."/>
            <person name="Barry K."/>
            <person name="Bills G."/>
            <person name="Bluhm B."/>
            <person name="Cannon C."/>
            <person name="Castanera R."/>
            <person name="Culley D."/>
            <person name="Daum C."/>
            <person name="Ezra D."/>
            <person name="Gonzalez J."/>
            <person name="Henrissat B."/>
            <person name="Kuo A."/>
            <person name="Liang C."/>
            <person name="Lipzen A."/>
            <person name="Lutzoni F."/>
            <person name="Magnuson J."/>
            <person name="Mondo S."/>
            <person name="Nolan M."/>
            <person name="Ohm R."/>
            <person name="Pangilinan J."/>
            <person name="Park H.-J."/>
            <person name="Ramirez L."/>
            <person name="Alfaro M."/>
            <person name="Sun H."/>
            <person name="Tritt A."/>
            <person name="Yoshinaga Y."/>
            <person name="Zwiers L.-H."/>
            <person name="Turgeon B."/>
            <person name="Goodwin S."/>
            <person name="Spatafora J."/>
            <person name="Crous P."/>
            <person name="Grigoriev I."/>
        </authorList>
    </citation>
    <scope>NUCLEOTIDE SEQUENCE</scope>
    <source>
        <strain evidence="2">CBS 122367</strain>
    </source>
</reference>
<proteinExistence type="predicted"/>
<dbReference type="Proteomes" id="UP000799291">
    <property type="component" value="Unassembled WGS sequence"/>
</dbReference>
<dbReference type="Gene3D" id="1.10.10.10">
    <property type="entry name" value="Winged helix-like DNA-binding domain superfamily/Winged helix DNA-binding domain"/>
    <property type="match status" value="1"/>
</dbReference>
<keyword evidence="3" id="KW-1185">Reference proteome</keyword>
<dbReference type="AlphaFoldDB" id="A0A6G1INN8"/>
<feature type="region of interest" description="Disordered" evidence="1">
    <location>
        <begin position="23"/>
        <end position="44"/>
    </location>
</feature>
<dbReference type="PANTHER" id="PTHR43712">
    <property type="entry name" value="PUTATIVE (AFU_ORTHOLOGUE AFUA_4G14580)-RELATED"/>
    <property type="match status" value="1"/>
</dbReference>
<dbReference type="PANTHER" id="PTHR43712:SF5">
    <property type="entry name" value="O-METHYLTRANSFERASE ASQN-RELATED"/>
    <property type="match status" value="1"/>
</dbReference>
<protein>
    <submittedName>
        <fullName evidence="2">Uncharacterized protein</fullName>
    </submittedName>
</protein>
<feature type="compositionally biased region" description="Low complexity" evidence="1">
    <location>
        <begin position="23"/>
        <end position="32"/>
    </location>
</feature>
<evidence type="ECO:0000313" key="2">
    <source>
        <dbReference type="EMBL" id="KAF2679832.1"/>
    </source>
</evidence>
<gene>
    <name evidence="2" type="ORF">K458DRAFT_434733</name>
</gene>
<organism evidence="2 3">
    <name type="scientific">Lentithecium fluviatile CBS 122367</name>
    <dbReference type="NCBI Taxonomy" id="1168545"/>
    <lineage>
        <taxon>Eukaryota</taxon>
        <taxon>Fungi</taxon>
        <taxon>Dikarya</taxon>
        <taxon>Ascomycota</taxon>
        <taxon>Pezizomycotina</taxon>
        <taxon>Dothideomycetes</taxon>
        <taxon>Pleosporomycetidae</taxon>
        <taxon>Pleosporales</taxon>
        <taxon>Massarineae</taxon>
        <taxon>Lentitheciaceae</taxon>
        <taxon>Lentithecium</taxon>
    </lineage>
</organism>
<sequence length="167" mass="18047">MGHLVELSRQILHHAQALESQLEAAAAPQPSLTSGGPALYPTPSTHPQIFTTRSTLVDASKEMCQLALGPGDALRSMIGSEKIELFTLNAIDRLGVCKHVPPFPSSISVKKLAQGISVQPEILERLLRFAGSMNLFNVVNEQVSHTALSEAQSWQQSISQIFSVFSS</sequence>
<evidence type="ECO:0000313" key="3">
    <source>
        <dbReference type="Proteomes" id="UP000799291"/>
    </source>
</evidence>
<evidence type="ECO:0000256" key="1">
    <source>
        <dbReference type="SAM" id="MobiDB-lite"/>
    </source>
</evidence>
<dbReference type="EMBL" id="MU005600">
    <property type="protein sequence ID" value="KAF2679832.1"/>
    <property type="molecule type" value="Genomic_DNA"/>
</dbReference>
<dbReference type="InterPro" id="IPR036388">
    <property type="entry name" value="WH-like_DNA-bd_sf"/>
</dbReference>